<evidence type="ECO:0000313" key="1">
    <source>
        <dbReference type="EMBL" id="SMR92505.1"/>
    </source>
</evidence>
<dbReference type="Proteomes" id="UP000196803">
    <property type="component" value="Unassembled WGS sequence"/>
</dbReference>
<comment type="caution">
    <text evidence="1">The sequence shown here is derived from an EMBL/GenBank/DDBJ whole genome shotgun (WGS) entry which is preliminary data.</text>
</comment>
<keyword evidence="2" id="KW-1185">Reference proteome</keyword>
<gene>
    <name evidence="1" type="ORF">SAMN05216240_1037</name>
</gene>
<organism evidence="1 2">
    <name type="scientific">Caldicellulosiruptor bescii</name>
    <name type="common">Anaerocellum thermophilum</name>
    <dbReference type="NCBI Taxonomy" id="31899"/>
    <lineage>
        <taxon>Bacteria</taxon>
        <taxon>Bacillati</taxon>
        <taxon>Bacillota</taxon>
        <taxon>Bacillota incertae sedis</taxon>
        <taxon>Caldicellulosiruptorales</taxon>
        <taxon>Caldicellulosiruptoraceae</taxon>
        <taxon>Caldicellulosiruptor</taxon>
    </lineage>
</organism>
<proteinExistence type="predicted"/>
<protein>
    <submittedName>
        <fullName evidence="1">Uncharacterized protein</fullName>
    </submittedName>
</protein>
<sequence>MKEQKKILFSCKDRPRQGSVLNMNSVKKTYRNDVNSSPEAQGKIQHFVKELIQETESKEIDKTVERFIRKHKNILLELAKG</sequence>
<dbReference type="EMBL" id="FXXC01000001">
    <property type="protein sequence ID" value="SMR92505.1"/>
    <property type="molecule type" value="Genomic_DNA"/>
</dbReference>
<accession>A0ABY1S753</accession>
<name>A0ABY1S753_CALBS</name>
<reference evidence="1 2" key="1">
    <citation type="submission" date="2017-05" db="EMBL/GenBank/DDBJ databases">
        <authorList>
            <person name="Varghese N."/>
            <person name="Submissions S."/>
        </authorList>
    </citation>
    <scope>NUCLEOTIDE SEQUENCE [LARGE SCALE GENOMIC DNA]</scope>
    <source>
        <strain evidence="1 2">MACB1020</strain>
    </source>
</reference>
<evidence type="ECO:0000313" key="2">
    <source>
        <dbReference type="Proteomes" id="UP000196803"/>
    </source>
</evidence>